<dbReference type="SUPFAM" id="SSF52777">
    <property type="entry name" value="CoA-dependent acyltransferases"/>
    <property type="match status" value="4"/>
</dbReference>
<dbReference type="PROSITE" id="PS50075">
    <property type="entry name" value="CARRIER"/>
    <property type="match status" value="2"/>
</dbReference>
<dbReference type="FunFam" id="3.30.300.30:FF:000010">
    <property type="entry name" value="Enterobactin synthetase component F"/>
    <property type="match status" value="2"/>
</dbReference>
<evidence type="ECO:0000256" key="6">
    <source>
        <dbReference type="ARBA" id="ARBA00022832"/>
    </source>
</evidence>
<dbReference type="SUPFAM" id="SSF47336">
    <property type="entry name" value="ACP-like"/>
    <property type="match status" value="3"/>
</dbReference>
<comment type="caution">
    <text evidence="11">The sequence shown here is derived from an EMBL/GenBank/DDBJ whole genome shotgun (WGS) entry which is preliminary data.</text>
</comment>
<dbReference type="GO" id="GO:0006631">
    <property type="term" value="P:fatty acid metabolic process"/>
    <property type="evidence" value="ECO:0007669"/>
    <property type="project" value="UniProtKB-KW"/>
</dbReference>
<dbReference type="InterPro" id="IPR040097">
    <property type="entry name" value="FAAL/FAAC"/>
</dbReference>
<dbReference type="FunFam" id="3.40.50.980:FF:000001">
    <property type="entry name" value="Non-ribosomal peptide synthetase"/>
    <property type="match status" value="2"/>
</dbReference>
<evidence type="ECO:0000256" key="9">
    <source>
        <dbReference type="ARBA" id="ARBA00023268"/>
    </source>
</evidence>
<dbReference type="Gene3D" id="2.30.38.10">
    <property type="entry name" value="Luciferase, Domain 3"/>
    <property type="match status" value="2"/>
</dbReference>
<keyword evidence="5 11" id="KW-0436">Ligase</keyword>
<keyword evidence="12" id="KW-1185">Reference proteome</keyword>
<dbReference type="Pfam" id="PF13193">
    <property type="entry name" value="AMP-binding_C"/>
    <property type="match status" value="2"/>
</dbReference>
<dbReference type="InterPro" id="IPR036736">
    <property type="entry name" value="ACP-like_sf"/>
</dbReference>
<dbReference type="Pfam" id="PF00550">
    <property type="entry name" value="PP-binding"/>
    <property type="match status" value="3"/>
</dbReference>
<dbReference type="Gene3D" id="3.40.50.980">
    <property type="match status" value="4"/>
</dbReference>
<protein>
    <submittedName>
        <fullName evidence="11">Long-chain-fatty-acid--CoA ligase</fullName>
    </submittedName>
</protein>
<dbReference type="FunFam" id="1.10.1200.10:FF:000005">
    <property type="entry name" value="Nonribosomal peptide synthetase 1"/>
    <property type="match status" value="2"/>
</dbReference>
<organism evidence="11 12">
    <name type="scientific">Brevibacillus borstelensis AK1</name>
    <dbReference type="NCBI Taxonomy" id="1300222"/>
    <lineage>
        <taxon>Bacteria</taxon>
        <taxon>Bacillati</taxon>
        <taxon>Bacillota</taxon>
        <taxon>Bacilli</taxon>
        <taxon>Bacillales</taxon>
        <taxon>Paenibacillaceae</taxon>
        <taxon>Brevibacillus</taxon>
    </lineage>
</organism>
<dbReference type="GO" id="GO:0005737">
    <property type="term" value="C:cytoplasm"/>
    <property type="evidence" value="ECO:0007669"/>
    <property type="project" value="TreeGrafter"/>
</dbReference>
<accession>M8DWY3</accession>
<gene>
    <name evidence="11" type="ORF">I532_16393</name>
</gene>
<evidence type="ECO:0000256" key="7">
    <source>
        <dbReference type="ARBA" id="ARBA00023098"/>
    </source>
</evidence>
<sequence>MRPFMSEETLMYSTMVEMLQSRANERPNQEAYRFLLDGELNEESMTFAELDRRARVIGAKLQYMQAVGERVLLLYQPGLEYIAAFFGCLYAGSIAVPAYPPTSPRLIPRIHAIAMDCQAKIALTTSKLAANFKESFAALPEMNGVTWLATDQISEISENDWKTPDLNGQSLAFLQYTSGSTSTPKGVMVRHGNLLHNLSAIKESFGITPEDRGVIWLPPYHDMGLIGGILEPLYAGFHTTLMSPFDMMQRPLRWLQAISRTAASVSGGPNFAYELCVKRITDEQKAELDLSSWEVAFNGAEPIREETIERFAEAFASCGFKKEAFYTCYGLAEGTLFVSGGNRLTLPAIQRFDKEALTDNRVLEQPSSSDTATSQALVGCGQSVSDQTVCIVHPQTLRKCEADEIGEIWVAGRSVAGGYWGNEEQTAATFNAYVADSGEGPFLRTGDLGFLQNGELFVTGRLKDLIIIRGRNYYPQDIELSAQKSHFALRPECAAFSVQVNGEERLVIVSEIDRHHRQVDVEEVTSCIRQAVAQDHGVQVYAIQLVRYGSIPKTSSGKIQRRLCREIYLQDRFHVIGSHVLDDEPFEETIDPTVNRDALLGMGPEELQTELKAYLGNIIPRVLQISSSQYDAGQHLSTLGMDSARAMQLQYTIETDLGIVLNPTELFEVESSTKLSKLLAERLNGHHQVIANASKGEEEEYYVPLSRGQQALWFMHKLAPHSSAYNISKAVRIKGQMNVPVLIESFNELVSRHDVLRTAYPALENGLPLGYVRKNIEANVKIEDASTWDTITLHQRMEEEAHRPFDLEKGPLMRVQLFQTAPEDHVLLWSFHHIVIDLWSFDLLFSEWSQLYTKKAAGEKSYLEPVSVRFADYVLWQENMLADREGADQFAYWEKRLSGELPILNMPTDHPRPLVQTYNGASKTIRLNGQTTVALKQLSKTYKTTLYTALLASYAVLLHRYAGQDDLIIGSPMAARSRSELVKLVGYVTNSVPIRVDLSGNPDFVTLLKKVRGIVLEAYAHQDYPFEVLVEKLQQERDASRSPIFQTAFVMQNVGGSYRRLAPLIAGGQKEGIELGNLLLEPVELNEQAAPFDLTMTVVEVGDDLSIELKYNTDLYEEPTIDRLLNSYATLLTEIANDPTQQVSTLPILSAEGKTHLLEMHHPAAAFPKEQCIHQWFERQAALHKGETAVVCGDERITYGELNSRANQLAHHLQQEGIGPDDLVGISVERSIEMIVCILGVLKAGGAYVPLDPAYPKERLEFMLKDSAVRILLTQKRLLSDLPKSDVKTLCVDSDWDAIAQNSSENPASGTTPDHLAYVIYTSGSTGKPKGVLIPHYQVIRLFQATEPWYSFTEQDVWTMFHSYAFDFSVWEIWGALLYGGRLVIVPYWISRSPEEFYRLLVKERVTVLNQTPSAFSQLMKAEETIGMSDDLALRLVIFGGEALDIPSLAPWFDRHGDKRPQLVNMYGITETTVHVTYRPLSKADVDKQASFIGQPIPDLRIYILDQQLQPVPIGVAGEMFVGGAGVARGYLNRPELTKSRFIANPHNESEILYRTGDLARFHANGDIEYLGRIDHQVKIRGFRIELNEIEAVIAKHPEVRDNIVFARNDLHGEKHLAAYAVVAPGSSLGSADLRRFLQERLPAFMVPSSFYLLDALPMTENGKVDRKALLAISPSKPESEAVYVPPATAEEEILVSVWENILHVQKIGIDDNFFNLGGDSIRSIAILSQARERGLDLSIQDLFQYQTIRELAAVAKRVQQHEESTGGKEPFGLISAEDRLLIPQQVEDAYPLSMTQAAFVYHSEMSSDYQVYLSSYRVRCLFDQAALEETLQQMVQRHHILRTSFDISHFSQPLQLVYREAAISLHVEDLRHLSHEQQQEHLSARLEQERKTPFDWQKPGLCRFYVCRYSDEEFQLVLIEPFLDGWSVVSLITELLTDYAAWVTNGQRPEKAPLQSSYRDFVELEQKTLQSEKARRFWNEKLSDCVITPLYRWPKSEAKQDNSKGRIWVPLSAKVSEGLRNLANTTAIPLKNVLLAGHLKVLSMLTGQTDVISGLIANGRLEHTDGDKVLGIFLNTLPLRAELSPGTWIDLVKTAFDSEREILPYRRYPLVQLQKEHSSGQPLFDVVFNYTHFHIAESLHSVPNVEIINAAQSDYTYVPLTAQFTVDINTSQVLFALDFETDELTEDQVETIGRYYQNVLEAMAENPLGRHEIQSFLTKEETDKLLVEWNSRRADYPVDQLFHALFAKQAGKTPEKPAVVFDGKELSYAELERKSNQLARFLQARGVERDVFVGYFGERNLEWVISIMAIWKAGGIYVPLDPAYPKERLTHMIEDADLKVLLTYDRLLGVFPEKNNISLCLDRDWETIAQESSEPVSANGKPEDVAYVIYTSGSTGKPKGAMVEHRGMVNHLYAKIDDLGMTEADRVAQNSSQCVDISVWQLFAVMLTGGRVVILKDEVAFDPSRQLDAMAHLQLTIVETVPSLLRAMLEEIALRDFKQPDLSSLRWMIPNGEVLPPELCKRWLGYYPNAYLINAYGPTECSDDVLHHFIKEPPGEEVATIPIGRPIANMQMYVLDKNRQPVPIGVAGELYIGGIGVGRGYLNAPEKNAQTFLENPFTQDDNPRLYKTGDLVRYRPDRSLEFLGRIDYQVKIRGFRIELGEIETLLGKHPAIEHVTVVAREDERGEKQLVAYFVAAAGMKPTKAELRDFLSQEIPEYMIPSSFMQLEEFPLTLNGKIDRKALPSPLTDVEEEQFVAPRSELEQQLASIWGEVLGYKRVGIRDHFFEHGGHSLLATQLISRIRKAFQIELPLRALFEAPTVEQLAELVQQALAPQSVQTELADLLEQIENLSDEEAEALLSQLKEK</sequence>
<evidence type="ECO:0000313" key="11">
    <source>
        <dbReference type="EMBL" id="EMT51521.1"/>
    </source>
</evidence>
<dbReference type="InterPro" id="IPR009081">
    <property type="entry name" value="PP-bd_ACP"/>
</dbReference>
<keyword evidence="9" id="KW-0511">Multifunctional enzyme</keyword>
<dbReference type="CDD" id="cd05931">
    <property type="entry name" value="FAAL"/>
    <property type="match status" value="1"/>
</dbReference>
<dbReference type="Gene3D" id="3.30.559.30">
    <property type="entry name" value="Nonribosomal peptide synthetase, condensation domain"/>
    <property type="match status" value="2"/>
</dbReference>
<dbReference type="NCBIfam" id="NF003417">
    <property type="entry name" value="PRK04813.1"/>
    <property type="match status" value="4"/>
</dbReference>
<keyword evidence="8" id="KW-0045">Antibiotic biosynthesis</keyword>
<dbReference type="RefSeq" id="WP_003389552.1">
    <property type="nucleotide sequence ID" value="NZ_APBN01000007.1"/>
</dbReference>
<evidence type="ECO:0000256" key="1">
    <source>
        <dbReference type="ARBA" id="ARBA00001957"/>
    </source>
</evidence>
<dbReference type="Gene3D" id="3.30.559.10">
    <property type="entry name" value="Chloramphenicol acetyltransferase-like domain"/>
    <property type="match status" value="2"/>
</dbReference>
<dbReference type="GO" id="GO:0031177">
    <property type="term" value="F:phosphopantetheine binding"/>
    <property type="evidence" value="ECO:0007669"/>
    <property type="project" value="InterPro"/>
</dbReference>
<feature type="domain" description="Carrier" evidence="10">
    <location>
        <begin position="1686"/>
        <end position="1760"/>
    </location>
</feature>
<dbReference type="Pfam" id="PF00668">
    <property type="entry name" value="Condensation"/>
    <property type="match status" value="2"/>
</dbReference>
<dbReference type="FunFam" id="2.30.38.10:FF:000001">
    <property type="entry name" value="Non-ribosomal peptide synthetase PvdI"/>
    <property type="match status" value="2"/>
</dbReference>
<dbReference type="InterPro" id="IPR020845">
    <property type="entry name" value="AMP-binding_CS"/>
</dbReference>
<dbReference type="Pfam" id="PF00501">
    <property type="entry name" value="AMP-binding"/>
    <property type="match status" value="3"/>
</dbReference>
<dbReference type="FunFam" id="3.40.50.12780:FF:000013">
    <property type="entry name" value="Long-chain-fatty-acid--AMP ligase FadD32"/>
    <property type="match status" value="1"/>
</dbReference>
<dbReference type="InterPro" id="IPR010071">
    <property type="entry name" value="AA_adenyl_dom"/>
</dbReference>
<dbReference type="GO" id="GO:0016874">
    <property type="term" value="F:ligase activity"/>
    <property type="evidence" value="ECO:0007669"/>
    <property type="project" value="UniProtKB-KW"/>
</dbReference>
<name>M8DWY3_9BACL</name>
<dbReference type="SMART" id="SM00823">
    <property type="entry name" value="PKS_PP"/>
    <property type="match status" value="3"/>
</dbReference>
<dbReference type="Gene3D" id="1.10.1200.10">
    <property type="entry name" value="ACP-like"/>
    <property type="match status" value="3"/>
</dbReference>
<keyword evidence="7" id="KW-0443">Lipid metabolism</keyword>
<dbReference type="GO" id="GO:0071766">
    <property type="term" value="P:Actinobacterium-type cell wall biogenesis"/>
    <property type="evidence" value="ECO:0007669"/>
    <property type="project" value="UniProtKB-ARBA"/>
</dbReference>
<feature type="domain" description="Carrier" evidence="10">
    <location>
        <begin position="2757"/>
        <end position="2832"/>
    </location>
</feature>
<dbReference type="PANTHER" id="PTHR45527:SF14">
    <property type="entry name" value="PLIPASTATIN SYNTHASE SUBUNIT B"/>
    <property type="match status" value="1"/>
</dbReference>
<keyword evidence="4" id="KW-0597">Phosphoprotein</keyword>
<keyword evidence="6" id="KW-0276">Fatty acid metabolism</keyword>
<keyword evidence="3" id="KW-0596">Phosphopantetheine</keyword>
<dbReference type="Gene3D" id="3.30.300.30">
    <property type="match status" value="3"/>
</dbReference>
<dbReference type="STRING" id="1300222.I532_16393"/>
<reference evidence="11 12" key="1">
    <citation type="submission" date="2013-03" db="EMBL/GenBank/DDBJ databases">
        <title>Assembly of a new bacterial strain Brevibacillus borstelensis AK1.</title>
        <authorList>
            <person name="Rajan I."/>
            <person name="PoliReddy D."/>
            <person name="Sugumar T."/>
            <person name="Rathinam K."/>
            <person name="Alqarawi S."/>
            <person name="Khalil A.B."/>
            <person name="Sivakumar N."/>
        </authorList>
    </citation>
    <scope>NUCLEOTIDE SEQUENCE [LARGE SCALE GENOMIC DNA]</scope>
    <source>
        <strain evidence="11 12">AK1</strain>
    </source>
</reference>
<dbReference type="InterPro" id="IPR023213">
    <property type="entry name" value="CAT-like_dom_sf"/>
</dbReference>
<evidence type="ECO:0000256" key="2">
    <source>
        <dbReference type="ARBA" id="ARBA00006432"/>
    </source>
</evidence>
<evidence type="ECO:0000256" key="8">
    <source>
        <dbReference type="ARBA" id="ARBA00023194"/>
    </source>
</evidence>
<dbReference type="CDD" id="cd05930">
    <property type="entry name" value="A_NRPS"/>
    <property type="match status" value="1"/>
</dbReference>
<dbReference type="SUPFAM" id="SSF56801">
    <property type="entry name" value="Acetyl-CoA synthetase-like"/>
    <property type="match status" value="3"/>
</dbReference>
<dbReference type="PANTHER" id="PTHR45527">
    <property type="entry name" value="NONRIBOSOMAL PEPTIDE SYNTHETASE"/>
    <property type="match status" value="1"/>
</dbReference>
<evidence type="ECO:0000313" key="12">
    <source>
        <dbReference type="Proteomes" id="UP000012081"/>
    </source>
</evidence>
<dbReference type="GO" id="GO:0043041">
    <property type="term" value="P:amino acid activation for nonribosomal peptide biosynthetic process"/>
    <property type="evidence" value="ECO:0007669"/>
    <property type="project" value="TreeGrafter"/>
</dbReference>
<proteinExistence type="inferred from homology"/>
<comment type="cofactor">
    <cofactor evidence="1">
        <name>pantetheine 4'-phosphate</name>
        <dbReference type="ChEBI" id="CHEBI:47942"/>
    </cofactor>
</comment>
<evidence type="ECO:0000259" key="10">
    <source>
        <dbReference type="PROSITE" id="PS50075"/>
    </source>
</evidence>
<dbReference type="FunFam" id="3.40.50.12780:FF:000012">
    <property type="entry name" value="Non-ribosomal peptide synthetase"/>
    <property type="match status" value="2"/>
</dbReference>
<dbReference type="InterPro" id="IPR001242">
    <property type="entry name" value="Condensation_dom"/>
</dbReference>
<dbReference type="InterPro" id="IPR045851">
    <property type="entry name" value="AMP-bd_C_sf"/>
</dbReference>
<dbReference type="GO" id="GO:0008610">
    <property type="term" value="P:lipid biosynthetic process"/>
    <property type="evidence" value="ECO:0007669"/>
    <property type="project" value="InterPro"/>
</dbReference>
<dbReference type="NCBIfam" id="TIGR01733">
    <property type="entry name" value="AA-adenyl-dom"/>
    <property type="match status" value="2"/>
</dbReference>
<dbReference type="EMBL" id="APBN01000007">
    <property type="protein sequence ID" value="EMT51521.1"/>
    <property type="molecule type" value="Genomic_DNA"/>
</dbReference>
<dbReference type="PROSITE" id="PS00455">
    <property type="entry name" value="AMP_BINDING"/>
    <property type="match status" value="3"/>
</dbReference>
<dbReference type="Gene3D" id="3.40.50.12780">
    <property type="entry name" value="N-terminal domain of ligase-like"/>
    <property type="match status" value="1"/>
</dbReference>
<dbReference type="PATRIC" id="fig|1300222.3.peg.3426"/>
<dbReference type="GO" id="GO:0044550">
    <property type="term" value="P:secondary metabolite biosynthetic process"/>
    <property type="evidence" value="ECO:0007669"/>
    <property type="project" value="UniProtKB-ARBA"/>
</dbReference>
<dbReference type="InterPro" id="IPR000873">
    <property type="entry name" value="AMP-dep_synth/lig_dom"/>
</dbReference>
<dbReference type="CDD" id="cd17643">
    <property type="entry name" value="A_NRPS_Cytc1-like"/>
    <property type="match status" value="1"/>
</dbReference>
<evidence type="ECO:0000256" key="3">
    <source>
        <dbReference type="ARBA" id="ARBA00022450"/>
    </source>
</evidence>
<dbReference type="OrthoDB" id="9765680at2"/>
<evidence type="ECO:0000256" key="4">
    <source>
        <dbReference type="ARBA" id="ARBA00022553"/>
    </source>
</evidence>
<dbReference type="InterPro" id="IPR020806">
    <property type="entry name" value="PKS_PP-bd"/>
</dbReference>
<dbReference type="GO" id="GO:0017000">
    <property type="term" value="P:antibiotic biosynthetic process"/>
    <property type="evidence" value="ECO:0007669"/>
    <property type="project" value="UniProtKB-KW"/>
</dbReference>
<evidence type="ECO:0000256" key="5">
    <source>
        <dbReference type="ARBA" id="ARBA00022598"/>
    </source>
</evidence>
<comment type="similarity">
    <text evidence="2">Belongs to the ATP-dependent AMP-binding enzyme family.</text>
</comment>
<dbReference type="Pfam" id="PF23024">
    <property type="entry name" value="AMP-dom_DIP2-like"/>
    <property type="match status" value="1"/>
</dbReference>
<dbReference type="Proteomes" id="UP000012081">
    <property type="component" value="Unassembled WGS sequence"/>
</dbReference>
<dbReference type="InterPro" id="IPR025110">
    <property type="entry name" value="AMP-bd_C"/>
</dbReference>
<dbReference type="InterPro" id="IPR042099">
    <property type="entry name" value="ANL_N_sf"/>
</dbReference>
<dbReference type="CDD" id="cd19531">
    <property type="entry name" value="LCL_NRPS-like"/>
    <property type="match status" value="1"/>
</dbReference>